<dbReference type="EMBL" id="JAAMFM010000027">
    <property type="protein sequence ID" value="NVM96245.1"/>
    <property type="molecule type" value="Genomic_DNA"/>
</dbReference>
<dbReference type="Pfam" id="PF02623">
    <property type="entry name" value="FliW"/>
    <property type="match status" value="1"/>
</dbReference>
<dbReference type="GO" id="GO:0044780">
    <property type="term" value="P:bacterial-type flagellum assembly"/>
    <property type="evidence" value="ECO:0007669"/>
    <property type="project" value="InterPro"/>
</dbReference>
<dbReference type="Proteomes" id="UP000543556">
    <property type="component" value="Unassembled WGS sequence"/>
</dbReference>
<comment type="caution">
    <text evidence="1">The sequence shown here is derived from an EMBL/GenBank/DDBJ whole genome shotgun (WGS) entry which is preliminary data.</text>
</comment>
<dbReference type="AlphaFoldDB" id="A0A7Y7IIT8"/>
<keyword evidence="1" id="KW-0966">Cell projection</keyword>
<accession>A0A7Y7IIT8</accession>
<name>A0A7Y7IIT8_9MICC</name>
<evidence type="ECO:0000313" key="1">
    <source>
        <dbReference type="EMBL" id="NVM96245.1"/>
    </source>
</evidence>
<reference evidence="1 2" key="1">
    <citation type="submission" date="2020-02" db="EMBL/GenBank/DDBJ databases">
        <title>Genome sequence of strain AETb3-4.</title>
        <authorList>
            <person name="Gao J."/>
            <person name="Zhang X."/>
        </authorList>
    </citation>
    <scope>NUCLEOTIDE SEQUENCE [LARGE SCALE GENOMIC DNA]</scope>
    <source>
        <strain evidence="1 2">AETb3-4</strain>
    </source>
</reference>
<keyword evidence="2" id="KW-1185">Reference proteome</keyword>
<dbReference type="InterPro" id="IPR024046">
    <property type="entry name" value="Flagellar_assmbl_FliW_dom_sf"/>
</dbReference>
<keyword evidence="1" id="KW-0282">Flagellum</keyword>
<gene>
    <name evidence="1" type="ORF">G6034_15295</name>
</gene>
<sequence>MSTTAPQLPSALHFTAPPPGLEPRVDFTLAAIEGATGLFSLTAADATVRLFVLDAAAHLPDYAPRPDPADVERLGTAAPSVLVVVNPGTQSTVNLAAPILLNAGTGACLQVILEGPQWPLRAPLNAA</sequence>
<proteinExistence type="predicted"/>
<dbReference type="RefSeq" id="WP_176635967.1">
    <property type="nucleotide sequence ID" value="NZ_JAAMFM010000027.1"/>
</dbReference>
<dbReference type="Gene3D" id="2.30.290.10">
    <property type="entry name" value="BH3618-like"/>
    <property type="match status" value="1"/>
</dbReference>
<dbReference type="InterPro" id="IPR003775">
    <property type="entry name" value="Flagellar_assembly_factor_FliW"/>
</dbReference>
<keyword evidence="1" id="KW-0969">Cilium</keyword>
<organism evidence="1 2">
    <name type="scientific">Arthrobacter wenxiniae</name>
    <dbReference type="NCBI Taxonomy" id="2713570"/>
    <lineage>
        <taxon>Bacteria</taxon>
        <taxon>Bacillati</taxon>
        <taxon>Actinomycetota</taxon>
        <taxon>Actinomycetes</taxon>
        <taxon>Micrococcales</taxon>
        <taxon>Micrococcaceae</taxon>
        <taxon>Arthrobacter</taxon>
    </lineage>
</organism>
<protein>
    <submittedName>
        <fullName evidence="1">Flagellar assembly protein FliW</fullName>
    </submittedName>
</protein>
<evidence type="ECO:0000313" key="2">
    <source>
        <dbReference type="Proteomes" id="UP000543556"/>
    </source>
</evidence>
<dbReference type="SUPFAM" id="SSF141457">
    <property type="entry name" value="BH3618-like"/>
    <property type="match status" value="1"/>
</dbReference>